<evidence type="ECO:0000313" key="2">
    <source>
        <dbReference type="EMBL" id="TYK15976.1"/>
    </source>
</evidence>
<dbReference type="AlphaFoldDB" id="A0A5A7U606"/>
<dbReference type="STRING" id="1194695.A0A5A7U606"/>
<reference evidence="3 4" key="1">
    <citation type="submission" date="2019-08" db="EMBL/GenBank/DDBJ databases">
        <title>Draft genome sequences of two oriental melons (Cucumis melo L. var makuwa).</title>
        <authorList>
            <person name="Kwon S.-Y."/>
        </authorList>
    </citation>
    <scope>NUCLEOTIDE SEQUENCE [LARGE SCALE GENOMIC DNA]</scope>
    <source>
        <strain evidence="4">cv. Chang Bougi</strain>
        <strain evidence="3">cv. SW 3</strain>
        <tissue evidence="1">Leaf</tissue>
    </source>
</reference>
<dbReference type="PANTHER" id="PTHR11439:SF494">
    <property type="entry name" value="CYSTEINE-RICH RLK (RECEPTOR-LIKE PROTEIN KINASE) 8"/>
    <property type="match status" value="1"/>
</dbReference>
<dbReference type="OrthoDB" id="1729327at2759"/>
<protein>
    <submittedName>
        <fullName evidence="1">Copia protein</fullName>
    </submittedName>
</protein>
<dbReference type="EMBL" id="SSTD01008434">
    <property type="protein sequence ID" value="TYK15976.1"/>
    <property type="molecule type" value="Genomic_DNA"/>
</dbReference>
<gene>
    <name evidence="2" type="ORF">E5676_scaffold94G001010</name>
    <name evidence="1" type="ORF">E6C27_scaffold163G00750</name>
</gene>
<evidence type="ECO:0000313" key="1">
    <source>
        <dbReference type="EMBL" id="KAA0049616.1"/>
    </source>
</evidence>
<accession>A0A5A7U606</accession>
<dbReference type="EMBL" id="SSTE01012141">
    <property type="protein sequence ID" value="KAA0049616.1"/>
    <property type="molecule type" value="Genomic_DNA"/>
</dbReference>
<sequence>MMHFKSCPSPDVTDDRKSIATYCVFMRDSLVSWSSKIQQVVARSSTKSEFCPFALVATELSWVQSLLLEIGYPSQPTSIAWCDNTSALPLAANPVFHSRSKYVELDVHYIIRDKVVGCSETD</sequence>
<dbReference type="PANTHER" id="PTHR11439">
    <property type="entry name" value="GAG-POL-RELATED RETROTRANSPOSON"/>
    <property type="match status" value="1"/>
</dbReference>
<name>A0A5A7U606_CUCMM</name>
<evidence type="ECO:0000313" key="3">
    <source>
        <dbReference type="Proteomes" id="UP000321393"/>
    </source>
</evidence>
<dbReference type="Proteomes" id="UP000321393">
    <property type="component" value="Unassembled WGS sequence"/>
</dbReference>
<organism evidence="1 3">
    <name type="scientific">Cucumis melo var. makuwa</name>
    <name type="common">Oriental melon</name>
    <dbReference type="NCBI Taxonomy" id="1194695"/>
    <lineage>
        <taxon>Eukaryota</taxon>
        <taxon>Viridiplantae</taxon>
        <taxon>Streptophyta</taxon>
        <taxon>Embryophyta</taxon>
        <taxon>Tracheophyta</taxon>
        <taxon>Spermatophyta</taxon>
        <taxon>Magnoliopsida</taxon>
        <taxon>eudicotyledons</taxon>
        <taxon>Gunneridae</taxon>
        <taxon>Pentapetalae</taxon>
        <taxon>rosids</taxon>
        <taxon>fabids</taxon>
        <taxon>Cucurbitales</taxon>
        <taxon>Cucurbitaceae</taxon>
        <taxon>Benincaseae</taxon>
        <taxon>Cucumis</taxon>
    </lineage>
</organism>
<dbReference type="CDD" id="cd09272">
    <property type="entry name" value="RNase_HI_RT_Ty1"/>
    <property type="match status" value="1"/>
</dbReference>
<comment type="caution">
    <text evidence="1">The sequence shown here is derived from an EMBL/GenBank/DDBJ whole genome shotgun (WGS) entry which is preliminary data.</text>
</comment>
<dbReference type="Proteomes" id="UP000321947">
    <property type="component" value="Unassembled WGS sequence"/>
</dbReference>
<evidence type="ECO:0000313" key="4">
    <source>
        <dbReference type="Proteomes" id="UP000321947"/>
    </source>
</evidence>
<proteinExistence type="predicted"/>